<reference evidence="2" key="1">
    <citation type="submission" date="2025-08" db="UniProtKB">
        <authorList>
            <consortium name="Ensembl"/>
        </authorList>
    </citation>
    <scope>IDENTIFICATION</scope>
</reference>
<dbReference type="GO" id="GO:0003735">
    <property type="term" value="F:structural constituent of ribosome"/>
    <property type="evidence" value="ECO:0007669"/>
    <property type="project" value="InterPro"/>
</dbReference>
<dbReference type="SUPFAM" id="SSF64484">
    <property type="entry name" value="beta and beta-prime subunits of DNA dependent RNA-polymerase"/>
    <property type="match status" value="1"/>
</dbReference>
<evidence type="ECO:0000256" key="1">
    <source>
        <dbReference type="ARBA" id="ARBA00006242"/>
    </source>
</evidence>
<dbReference type="InterPro" id="IPR005706">
    <property type="entry name" value="Ribosomal_uS2_bac/mit/plastid"/>
</dbReference>
<evidence type="ECO:0000313" key="3">
    <source>
        <dbReference type="Proteomes" id="UP000261520"/>
    </source>
</evidence>
<dbReference type="HAMAP" id="MF_00291_B">
    <property type="entry name" value="Ribosomal_uS2_B"/>
    <property type="match status" value="1"/>
</dbReference>
<dbReference type="InterPro" id="IPR001865">
    <property type="entry name" value="Ribosomal_uS2"/>
</dbReference>
<dbReference type="PANTHER" id="PTHR48443:SF2">
    <property type="entry name" value="DNA-DIRECTED RNA POLYMERASE SUBUNIT BETA"/>
    <property type="match status" value="1"/>
</dbReference>
<protein>
    <recommendedName>
        <fullName evidence="4">Mitochondrial ribosomal protein S2</fullName>
    </recommendedName>
</protein>
<sequence>MSNVFSPGELIGLLRAERTGRALEEAICYRAILLGITKASLNTQSFISEASFQETARVLAKAALRGRIDWLKGLKENVVLGGMIPVGTGFKRLVHRSRQHHNIPLETKKKNLFEWEMKDILLDHRELFDFSGVHFGHGTRKWNPRMAPYISARRKGIHIINLTRTARFLAEACDLVFDAASRGKQFLIVETRLHKFRDLRTEQKTGRLNRLPKRDQEESTALRECMTLGIPTICLIDTNCDPDLADISIPANDDAIASIRLILNKLVFAICEGRSSYIRNS</sequence>
<evidence type="ECO:0000313" key="2">
    <source>
        <dbReference type="Ensembl" id="ENSPMGP00000020745.1"/>
    </source>
</evidence>
<comment type="similarity">
    <text evidence="1">Belongs to the universal ribosomal protein uS2 family.</text>
</comment>
<evidence type="ECO:0008006" key="4">
    <source>
        <dbReference type="Google" id="ProtNLM"/>
    </source>
</evidence>
<dbReference type="FunFam" id="1.10.150.390:FF:000002">
    <property type="entry name" value="DNA-directed RNA polymerase subunit beta"/>
    <property type="match status" value="1"/>
</dbReference>
<dbReference type="PANTHER" id="PTHR48443">
    <property type="entry name" value="DNA-DIRECTED RNA POLYMERASE SUBUNIT BETA"/>
    <property type="match status" value="1"/>
</dbReference>
<dbReference type="Gene3D" id="1.10.287.610">
    <property type="entry name" value="Helix hairpin bin"/>
    <property type="match status" value="1"/>
</dbReference>
<proteinExistence type="inferred from homology"/>
<dbReference type="GO" id="GO:0015935">
    <property type="term" value="C:small ribosomal subunit"/>
    <property type="evidence" value="ECO:0007669"/>
    <property type="project" value="InterPro"/>
</dbReference>
<dbReference type="Pfam" id="PF00318">
    <property type="entry name" value="Ribosomal_S2"/>
    <property type="match status" value="2"/>
</dbReference>
<dbReference type="STRING" id="409849.ENSPMGP00000020745"/>
<accession>A0A3B4AVJ5</accession>
<dbReference type="AlphaFoldDB" id="A0A3B4AVJ5"/>
<dbReference type="Gene3D" id="3.40.50.10490">
    <property type="entry name" value="Glucose-6-phosphate isomerase like protein, domain 1"/>
    <property type="match status" value="2"/>
</dbReference>
<name>A0A3B4AVJ5_9GOBI</name>
<dbReference type="Gene3D" id="1.10.150.390">
    <property type="match status" value="1"/>
</dbReference>
<keyword evidence="3" id="KW-1185">Reference proteome</keyword>
<dbReference type="CDD" id="cd01425">
    <property type="entry name" value="RPS2"/>
    <property type="match status" value="1"/>
</dbReference>
<dbReference type="InterPro" id="IPR023591">
    <property type="entry name" value="Ribosomal_uS2_flav_dom_sf"/>
</dbReference>
<dbReference type="Ensembl" id="ENSPMGT00000022118.1">
    <property type="protein sequence ID" value="ENSPMGP00000020745.1"/>
    <property type="gene ID" value="ENSPMGG00000016806.1"/>
</dbReference>
<reference evidence="2" key="2">
    <citation type="submission" date="2025-09" db="UniProtKB">
        <authorList>
            <consortium name="Ensembl"/>
        </authorList>
    </citation>
    <scope>IDENTIFICATION</scope>
</reference>
<dbReference type="Proteomes" id="UP000261520">
    <property type="component" value="Unplaced"/>
</dbReference>
<dbReference type="SUPFAM" id="SSF52313">
    <property type="entry name" value="Ribosomal protein S2"/>
    <property type="match status" value="1"/>
</dbReference>
<dbReference type="GO" id="GO:0006412">
    <property type="term" value="P:translation"/>
    <property type="evidence" value="ECO:0007669"/>
    <property type="project" value="InterPro"/>
</dbReference>
<dbReference type="PRINTS" id="PR00395">
    <property type="entry name" value="RIBOSOMALS2"/>
</dbReference>
<organism evidence="2 3">
    <name type="scientific">Periophthalmus magnuspinnatus</name>
    <dbReference type="NCBI Taxonomy" id="409849"/>
    <lineage>
        <taxon>Eukaryota</taxon>
        <taxon>Metazoa</taxon>
        <taxon>Chordata</taxon>
        <taxon>Craniata</taxon>
        <taxon>Vertebrata</taxon>
        <taxon>Euteleostomi</taxon>
        <taxon>Actinopterygii</taxon>
        <taxon>Neopterygii</taxon>
        <taxon>Teleostei</taxon>
        <taxon>Neoteleostei</taxon>
        <taxon>Acanthomorphata</taxon>
        <taxon>Gobiaria</taxon>
        <taxon>Gobiiformes</taxon>
        <taxon>Gobioidei</taxon>
        <taxon>Gobiidae</taxon>
        <taxon>Oxudercinae</taxon>
        <taxon>Periophthalmus</taxon>
    </lineage>
</organism>